<accession>A0A818JKM7</accession>
<protein>
    <submittedName>
        <fullName evidence="1">Uncharacterized protein</fullName>
    </submittedName>
</protein>
<evidence type="ECO:0000313" key="1">
    <source>
        <dbReference type="EMBL" id="CAF3537581.1"/>
    </source>
</evidence>
<dbReference type="EMBL" id="CAJNYV010003144">
    <property type="protein sequence ID" value="CAF3537581.1"/>
    <property type="molecule type" value="Genomic_DNA"/>
</dbReference>
<comment type="caution">
    <text evidence="1">The sequence shown here is derived from an EMBL/GenBank/DDBJ whole genome shotgun (WGS) entry which is preliminary data.</text>
</comment>
<name>A0A818JKM7_9BILA</name>
<organism evidence="1 2">
    <name type="scientific">Rotaria socialis</name>
    <dbReference type="NCBI Taxonomy" id="392032"/>
    <lineage>
        <taxon>Eukaryota</taxon>
        <taxon>Metazoa</taxon>
        <taxon>Spiralia</taxon>
        <taxon>Gnathifera</taxon>
        <taxon>Rotifera</taxon>
        <taxon>Eurotatoria</taxon>
        <taxon>Bdelloidea</taxon>
        <taxon>Philodinida</taxon>
        <taxon>Philodinidae</taxon>
        <taxon>Rotaria</taxon>
    </lineage>
</organism>
<proteinExistence type="predicted"/>
<dbReference type="Proteomes" id="UP000663865">
    <property type="component" value="Unassembled WGS sequence"/>
</dbReference>
<gene>
    <name evidence="1" type="ORF">KIK155_LOCUS17780</name>
</gene>
<evidence type="ECO:0000313" key="2">
    <source>
        <dbReference type="Proteomes" id="UP000663865"/>
    </source>
</evidence>
<dbReference type="AlphaFoldDB" id="A0A818JKM7"/>
<reference evidence="1" key="1">
    <citation type="submission" date="2021-02" db="EMBL/GenBank/DDBJ databases">
        <authorList>
            <person name="Nowell W R."/>
        </authorList>
    </citation>
    <scope>NUCLEOTIDE SEQUENCE</scope>
</reference>
<sequence>MSTLSWYGAPATEKSLNEFRYKSFIKAAANMKPDLSTLPPTEGPVKQHAFRTYHQVQMWLGEEPNGGAPNWERKSDQLVPELSCIKSPLNCSVACLNCRGSCNNGVSRNLNGLYSYNGNLT</sequence>